<feature type="region of interest" description="Disordered" evidence="4">
    <location>
        <begin position="1512"/>
        <end position="1531"/>
    </location>
</feature>
<feature type="domain" description="Carrier" evidence="5">
    <location>
        <begin position="1420"/>
        <end position="1495"/>
    </location>
</feature>
<dbReference type="SUPFAM" id="SSF52777">
    <property type="entry name" value="CoA-dependent acyltransferases"/>
    <property type="match status" value="2"/>
</dbReference>
<sequence>MRPATLTAEQRELLDRLLDRRLPAAAHSRISPYSGDRGAMPLSSAQQRIWFFNQLQPEATLYNVAGAARLRGRLDAELLHRCLGEIVDRHEVLRTTYGQVNGVPVQAVRPFAAIELPLVDLTDLPAGTRETEARRRCQAETDRPFDLERDLMLRPVLLRLAADEHLLLICQHHIATDGWSLNVLIRELGERYSAHLRGDTPNLPELPIQYGDFAAWQHEWMNESAVGRQLDYWREQLAETRLVDIATGLPRPAELTWNGGTLQYRIAPEIVRRITDLAEAERATPYMALIAAQSVVLSRWSGQHDIVIGCAVAGRRHAELEHLAGCFVNEVAMRMNTSGAPTYRDLVRQARDVCLGAYDHQDVPFERIVEVVGPERDTLARVPLVRHQLGFHNEPRSSVEMPELSISIEALSNNTARFDLEVDLSPADDGGITGTVYFATDVFTEDIVLRMLDSLRTVLDGAGKDPDVPATCLPVVGERELTLLRDASDVRPVRADARATVPALVEEQARLRPDAVAVRHRDGDLTFRDLDERANRLSWWLRDLGVTPGQPVAVCMPPSGHLVVSLLAVLKAGGTAVPLNPRHPVSDINEVLLDCSTGLVLLDGEGPDGLDHMVGSVDVTADLARWPADSPAAAPAPEQAAFVNYVHAPDGTPRGLVNTHAGVAHRLRWAAATWLDGGGEDGGEHTALSTGAGFDLSPWEFLWAPAAGAALAIADSDEPAALAGTLSRAAVTVLRCAPSELAALLDADEVPAALRQVVLRDERPWPALTVRLRAVAPGCRVHLQYGPAHAALDIIAQRFEAESRPDVLTSAAGPPESGATLRILDQAGLPVPIGVPGELWLGGAPLPQGYLGRPHENHLLLADDPLREGAARLIRTHQRVRRLPDGTLDPLGDDIRVRTHRVEPSEVEAVLHGASGVERAMLTARPGDEQPGLIAHVSLCTEDDPDSGITDRARFAEIYSTRAAEDDPTLNAGGWNSPHTGEYLTAAEMREWADTTFRQILALEPAHVLEIGCKTGGLLFRLAPRCTSYTGTDLSAYALQHIRDHRDWLASKVDDVELLERAADDYDGLAAGSFDTVVLNSVIQYFPSARYLERVLDGAVRLLRPGGHIYLGSVRSLPLLGALHLPGQLDRFQTTDPAGPLCQALTARVGQEQELALDPRYFTHLAERMSGVGEVHLLPRLGRHRNELGAYRYDVVLRVGEQVPPGVADLTLDWQTDGLTSYAVTELLRERAPRRVLLAAVPDSRVHTRLRAFSDLMAGRTSTVSDTAAALAPRRAEPGGAVDPHLFAGLAEKAGYTALVQCAENASDGTVQVLLTRAEVTGTSQASPAELLPSGFGSRVAAGTTTAPQDTLYNDPLTVTRERAAVTRLRRHLQQRLPAHAVPDHVLLVPGFPTGRAGAADPAALPDPDLAAAAAEAYREPSTETESRLTVIWSAALGVDRVSVHDDFFALGGHSLLGSEVMDTVRQEYSVDVPLGLLFESPTIAAVAAYVDEQLAKPSEAVAPIQRADRSALRRRRGAAPAASALSKENS</sequence>
<gene>
    <name evidence="6" type="ORF">RNB18_21510</name>
</gene>
<dbReference type="Gene3D" id="3.40.50.150">
    <property type="entry name" value="Vaccinia Virus protein VP39"/>
    <property type="match status" value="1"/>
</dbReference>
<evidence type="ECO:0000256" key="1">
    <source>
        <dbReference type="ARBA" id="ARBA00001957"/>
    </source>
</evidence>
<evidence type="ECO:0000259" key="5">
    <source>
        <dbReference type="PROSITE" id="PS50075"/>
    </source>
</evidence>
<dbReference type="Gene3D" id="3.40.50.1820">
    <property type="entry name" value="alpha/beta hydrolase"/>
    <property type="match status" value="1"/>
</dbReference>
<dbReference type="Gene3D" id="3.30.559.10">
    <property type="entry name" value="Chloramphenicol acetyltransferase-like domain"/>
    <property type="match status" value="1"/>
</dbReference>
<keyword evidence="2" id="KW-0596">Phosphopantetheine</keyword>
<dbReference type="InterPro" id="IPR029063">
    <property type="entry name" value="SAM-dependent_MTases_sf"/>
</dbReference>
<proteinExistence type="predicted"/>
<name>A0ABU2VB20_9ACTN</name>
<organism evidence="6 7">
    <name type="scientific">Streptomyces doebereineriae</name>
    <dbReference type="NCBI Taxonomy" id="3075528"/>
    <lineage>
        <taxon>Bacteria</taxon>
        <taxon>Bacillati</taxon>
        <taxon>Actinomycetota</taxon>
        <taxon>Actinomycetes</taxon>
        <taxon>Kitasatosporales</taxon>
        <taxon>Streptomycetaceae</taxon>
        <taxon>Streptomyces</taxon>
    </lineage>
</organism>
<dbReference type="Gene3D" id="3.30.559.30">
    <property type="entry name" value="Nonribosomal peptide synthetase, condensation domain"/>
    <property type="match status" value="1"/>
</dbReference>
<keyword evidence="3" id="KW-0597">Phosphoprotein</keyword>
<dbReference type="Gene3D" id="3.40.50.12780">
    <property type="entry name" value="N-terminal domain of ligase-like"/>
    <property type="match status" value="1"/>
</dbReference>
<reference evidence="7" key="1">
    <citation type="submission" date="2023-07" db="EMBL/GenBank/DDBJ databases">
        <title>30 novel species of actinomycetes from the DSMZ collection.</title>
        <authorList>
            <person name="Nouioui I."/>
        </authorList>
    </citation>
    <scope>NUCLEOTIDE SEQUENCE [LARGE SCALE GENOMIC DNA]</scope>
    <source>
        <strain evidence="7">DSM 41640</strain>
    </source>
</reference>
<protein>
    <submittedName>
        <fullName evidence="6">Condensation domain-containing protein</fullName>
    </submittedName>
</protein>
<dbReference type="Pfam" id="PF00668">
    <property type="entry name" value="Condensation"/>
    <property type="match status" value="1"/>
</dbReference>
<dbReference type="InterPro" id="IPR023213">
    <property type="entry name" value="CAT-like_dom_sf"/>
</dbReference>
<dbReference type="Gene3D" id="3.30.300.30">
    <property type="match status" value="2"/>
</dbReference>
<evidence type="ECO:0000256" key="4">
    <source>
        <dbReference type="SAM" id="MobiDB-lite"/>
    </source>
</evidence>
<dbReference type="InterPro" id="IPR009081">
    <property type="entry name" value="PP-bd_ACP"/>
</dbReference>
<dbReference type="InterPro" id="IPR029058">
    <property type="entry name" value="AB_hydrolase_fold"/>
</dbReference>
<evidence type="ECO:0000256" key="2">
    <source>
        <dbReference type="ARBA" id="ARBA00022450"/>
    </source>
</evidence>
<dbReference type="InterPro" id="IPR045851">
    <property type="entry name" value="AMP-bd_C_sf"/>
</dbReference>
<dbReference type="CDD" id="cd19531">
    <property type="entry name" value="LCL_NRPS-like"/>
    <property type="match status" value="1"/>
</dbReference>
<dbReference type="PANTHER" id="PTHR45527">
    <property type="entry name" value="NONRIBOSOMAL PEPTIDE SYNTHETASE"/>
    <property type="match status" value="1"/>
</dbReference>
<comment type="cofactor">
    <cofactor evidence="1">
        <name>pantetheine 4'-phosphate</name>
        <dbReference type="ChEBI" id="CHEBI:47942"/>
    </cofactor>
</comment>
<dbReference type="PROSITE" id="PS50075">
    <property type="entry name" value="CARRIER"/>
    <property type="match status" value="1"/>
</dbReference>
<evidence type="ECO:0000313" key="6">
    <source>
        <dbReference type="EMBL" id="MDT0482747.1"/>
    </source>
</evidence>
<keyword evidence="7" id="KW-1185">Reference proteome</keyword>
<dbReference type="SUPFAM" id="SSF56801">
    <property type="entry name" value="Acetyl-CoA synthetase-like"/>
    <property type="match status" value="1"/>
</dbReference>
<feature type="compositionally biased region" description="Low complexity" evidence="4">
    <location>
        <begin position="1519"/>
        <end position="1531"/>
    </location>
</feature>
<accession>A0ABU2VB20</accession>
<dbReference type="Proteomes" id="UP001183824">
    <property type="component" value="Unassembled WGS sequence"/>
</dbReference>
<dbReference type="SUPFAM" id="SSF47336">
    <property type="entry name" value="ACP-like"/>
    <property type="match status" value="1"/>
</dbReference>
<dbReference type="Pfam" id="PF08242">
    <property type="entry name" value="Methyltransf_12"/>
    <property type="match status" value="1"/>
</dbReference>
<dbReference type="Pfam" id="PF00550">
    <property type="entry name" value="PP-binding"/>
    <property type="match status" value="1"/>
</dbReference>
<comment type="caution">
    <text evidence="6">The sequence shown here is derived from an EMBL/GenBank/DDBJ whole genome shotgun (WGS) entry which is preliminary data.</text>
</comment>
<dbReference type="PANTHER" id="PTHR45527:SF1">
    <property type="entry name" value="FATTY ACID SYNTHASE"/>
    <property type="match status" value="1"/>
</dbReference>
<dbReference type="InterPro" id="IPR020806">
    <property type="entry name" value="PKS_PP-bd"/>
</dbReference>
<dbReference type="InterPro" id="IPR000873">
    <property type="entry name" value="AMP-dep_synth/lig_dom"/>
</dbReference>
<evidence type="ECO:0000256" key="3">
    <source>
        <dbReference type="ARBA" id="ARBA00022553"/>
    </source>
</evidence>
<dbReference type="EMBL" id="JAVREZ010000007">
    <property type="protein sequence ID" value="MDT0482747.1"/>
    <property type="molecule type" value="Genomic_DNA"/>
</dbReference>
<dbReference type="Pfam" id="PF00501">
    <property type="entry name" value="AMP-binding"/>
    <property type="match status" value="1"/>
</dbReference>
<dbReference type="CDD" id="cd02440">
    <property type="entry name" value="AdoMet_MTases"/>
    <property type="match status" value="1"/>
</dbReference>
<dbReference type="InterPro" id="IPR013217">
    <property type="entry name" value="Methyltransf_12"/>
</dbReference>
<evidence type="ECO:0000313" key="7">
    <source>
        <dbReference type="Proteomes" id="UP001183824"/>
    </source>
</evidence>
<dbReference type="RefSeq" id="WP_311715726.1">
    <property type="nucleotide sequence ID" value="NZ_JAVREZ010000007.1"/>
</dbReference>
<dbReference type="SMART" id="SM00823">
    <property type="entry name" value="PKS_PP"/>
    <property type="match status" value="1"/>
</dbReference>
<dbReference type="SUPFAM" id="SSF53335">
    <property type="entry name" value="S-adenosyl-L-methionine-dependent methyltransferases"/>
    <property type="match status" value="1"/>
</dbReference>
<dbReference type="InterPro" id="IPR001242">
    <property type="entry name" value="Condensation_dom"/>
</dbReference>
<dbReference type="InterPro" id="IPR036736">
    <property type="entry name" value="ACP-like_sf"/>
</dbReference>
<dbReference type="InterPro" id="IPR042099">
    <property type="entry name" value="ANL_N_sf"/>
</dbReference>